<proteinExistence type="predicted"/>
<dbReference type="PANTHER" id="PTHR31025">
    <property type="entry name" value="SI:CH211-196P9.1-RELATED"/>
    <property type="match status" value="1"/>
</dbReference>
<sequence>MLYNVPEHLAFPIMIAQEKNSEPSASYTPVPLDQCPQDESSSASSYDTIILQPSAEYRSEHWPSNFVIDVFSYGVKMILEAGNKAYEHDGSLLQDPSIYSNILEKLAEAIYYYQAYPSALQQLEVVEALLKKHPYLREPGTSYSGTYVV</sequence>
<reference evidence="2 3" key="1">
    <citation type="submission" date="2019-01" db="EMBL/GenBank/DDBJ databases">
        <title>Genome Assembly of Collichthys lucidus.</title>
        <authorList>
            <person name="Cai M."/>
            <person name="Xiao S."/>
        </authorList>
    </citation>
    <scope>NUCLEOTIDE SEQUENCE [LARGE SCALE GENOMIC DNA]</scope>
    <source>
        <strain evidence="2">JT15FE1705JMU</strain>
        <tissue evidence="2">Muscle</tissue>
    </source>
</reference>
<gene>
    <name evidence="2" type="ORF">D9C73_000862</name>
</gene>
<evidence type="ECO:0000313" key="3">
    <source>
        <dbReference type="Proteomes" id="UP000298787"/>
    </source>
</evidence>
<keyword evidence="3" id="KW-1185">Reference proteome</keyword>
<evidence type="ECO:0000313" key="2">
    <source>
        <dbReference type="EMBL" id="TKS67814.1"/>
    </source>
</evidence>
<dbReference type="AlphaFoldDB" id="A0A4U5U189"/>
<organism evidence="2 3">
    <name type="scientific">Collichthys lucidus</name>
    <name type="common">Big head croaker</name>
    <name type="synonym">Sciaena lucida</name>
    <dbReference type="NCBI Taxonomy" id="240159"/>
    <lineage>
        <taxon>Eukaryota</taxon>
        <taxon>Metazoa</taxon>
        <taxon>Chordata</taxon>
        <taxon>Craniata</taxon>
        <taxon>Vertebrata</taxon>
        <taxon>Euteleostomi</taxon>
        <taxon>Actinopterygii</taxon>
        <taxon>Neopterygii</taxon>
        <taxon>Teleostei</taxon>
        <taxon>Neoteleostei</taxon>
        <taxon>Acanthomorphata</taxon>
        <taxon>Eupercaria</taxon>
        <taxon>Sciaenidae</taxon>
        <taxon>Collichthys</taxon>
    </lineage>
</organism>
<name>A0A4U5U189_COLLU</name>
<dbReference type="Proteomes" id="UP000298787">
    <property type="component" value="Chromosome 2"/>
</dbReference>
<accession>A0A4U5U189</accession>
<dbReference type="STRING" id="240159.A0A4U5U189"/>
<dbReference type="EMBL" id="CM014079">
    <property type="protein sequence ID" value="TKS67814.1"/>
    <property type="molecule type" value="Genomic_DNA"/>
</dbReference>
<protein>
    <submittedName>
        <fullName evidence="2">Uncharacterized protein</fullName>
    </submittedName>
</protein>
<evidence type="ECO:0000256" key="1">
    <source>
        <dbReference type="SAM" id="MobiDB-lite"/>
    </source>
</evidence>
<feature type="region of interest" description="Disordered" evidence="1">
    <location>
        <begin position="24"/>
        <end position="45"/>
    </location>
</feature>
<dbReference type="PANTHER" id="PTHR31025:SF25">
    <property type="entry name" value="ZINC FINGER (C2H2)-60"/>
    <property type="match status" value="1"/>
</dbReference>